<dbReference type="PANTHER" id="PTHR45339:SF1">
    <property type="entry name" value="HYBRID SIGNAL TRANSDUCTION HISTIDINE KINASE J"/>
    <property type="match status" value="1"/>
</dbReference>
<dbReference type="InterPro" id="IPR013655">
    <property type="entry name" value="PAS_fold_3"/>
</dbReference>
<dbReference type="Pfam" id="PF02518">
    <property type="entry name" value="HATPase_c"/>
    <property type="match status" value="1"/>
</dbReference>
<evidence type="ECO:0000259" key="26">
    <source>
        <dbReference type="PROSITE" id="PS50894"/>
    </source>
</evidence>
<evidence type="ECO:0000259" key="21">
    <source>
        <dbReference type="PROSITE" id="PS50109"/>
    </source>
</evidence>
<evidence type="ECO:0000256" key="8">
    <source>
        <dbReference type="ARBA" id="ARBA00022741"/>
    </source>
</evidence>
<dbReference type="InterPro" id="IPR000014">
    <property type="entry name" value="PAS"/>
</dbReference>
<evidence type="ECO:0000256" key="2">
    <source>
        <dbReference type="ARBA" id="ARBA00004651"/>
    </source>
</evidence>
<dbReference type="HOGENOM" id="CLU_248080_0_0_0"/>
<feature type="transmembrane region" description="Helical" evidence="20">
    <location>
        <begin position="207"/>
        <end position="225"/>
    </location>
</feature>
<dbReference type="InterPro" id="IPR003661">
    <property type="entry name" value="HisK_dim/P_dom"/>
</dbReference>
<feature type="domain" description="PAS" evidence="23">
    <location>
        <begin position="576"/>
        <end position="660"/>
    </location>
</feature>
<comment type="catalytic activity">
    <reaction evidence="1">
        <text>ATP + protein L-histidine = ADP + protein N-phospho-L-histidine.</text>
        <dbReference type="EC" id="2.7.13.3"/>
    </reaction>
</comment>
<dbReference type="InterPro" id="IPR001610">
    <property type="entry name" value="PAC"/>
</dbReference>
<feature type="domain" description="Histidine kinase" evidence="21">
    <location>
        <begin position="868"/>
        <end position="1089"/>
    </location>
</feature>
<dbReference type="Gene3D" id="3.30.450.20">
    <property type="entry name" value="PAS domain"/>
    <property type="match status" value="2"/>
</dbReference>
<dbReference type="InterPro" id="IPR005467">
    <property type="entry name" value="His_kinase_dom"/>
</dbReference>
<dbReference type="Pfam" id="PF01627">
    <property type="entry name" value="Hpt"/>
    <property type="match status" value="1"/>
</dbReference>
<evidence type="ECO:0000256" key="6">
    <source>
        <dbReference type="ARBA" id="ARBA00022679"/>
    </source>
</evidence>
<dbReference type="GO" id="GO:0005886">
    <property type="term" value="C:plasma membrane"/>
    <property type="evidence" value="ECO:0007669"/>
    <property type="project" value="UniProtKB-SubCell"/>
</dbReference>
<dbReference type="SUPFAM" id="SSF47226">
    <property type="entry name" value="Histidine-containing phosphotransfer domain, HPT domain"/>
    <property type="match status" value="1"/>
</dbReference>
<sequence>MEEALRGRGRGRWFLGGLAGLFLTVSLVLVSLAVQVAGTRMKEDLLQQVLWLAAAVDPELVRGLRFSPEDRDNPAFLRMRSQMVLFRPCHVHGDPLHRSAGSDDASQGLSYLSIYTMALRGGRILFGPENIDEGAPQASPPGTPYLEPPDEVRRVFETARPEVAGPFRDEYGSFVSAFAPVLDPRTGEVMLVVGMDRMASGWQKDRFRAALLPLSFLLLLLPLILLRRGDRSPVRLARALRHQEALVVGVLGLVLSLQAASLVWQMEDRSLQKAFLHFVTPQVSAVSMAVRDLRGFLLEGLARFLEQNPEVGKEGFARYAEPLVRESFVEALFWMPAVREGDLRAFETSMRRQGRPDYRVWQFDGRGMPIPASGRRVFFPVCQILPEEGNRAVLGFDVGSETRRRSALEEAARTGFATITDPLTPANERGNPSVGFLYLPVSAPGAPDPAGYAAAWFRYEALLRTVLRGFGGGSWVRWTLLQLREGKEPLLLAASVPQGRSRPLPPSWEAYQIPLFAFGKTFVLRPAPGEAFWGQHLSWVRWLVLGAGLLITLAGAVFAGYLANRRLLLAREVGTRTEELRRVLETIRRERDLFSGGPVVVFLWGTDETGTVEYVSGNVEAVWGYTPEEMTRKGFLFMELVHPEDRDRVVREIRDHADQGRSHFEQSYRLRRRDGEYRWVADFTVLEKDEAGEVERLRGYLVDQTVLKEAEKALRATGEELDRYFTLSLDLLCIATTEGRFVRLNPEWTRVLGYAMGELEGRSFLDLVHPEDLPATLEALGRLGGQEEVLDFVNRYRCKDGTYRWIEWRSRPFGTLIYAVARDISDRVETEARLQEANRRLEEQTALARSMALQADQANRAKSDFLANMSHEIRTPMNGILGMAALLLDTDLTPEQRHFGEIVQASAENLLGLLNDILDLSKIEAGRLALEEVDFDLRSLFDDVGAALAAQAQAKGLEFLGSVEPDVPSALRGDPGRLRQVLTNLLGNAVKFTHRGEVVVRARRVSESPERVQVRFSVRDTGIGIPADKVDLLFQKFTQADASTTRHYGGTGLGLAISKNLVELMGGEIGVHSREGVGSEFWFTLDFAKQPGGEGARGGDSRDLKGVRALVVDDNATNREILLARLTGWGMAVEAVADGPSALEVLRAASARGVPFEMAVLDMQMPGMDGETLGRILREDPKLGGLKLVMMTSMGQRGDAHRMEEIGFSAYLTKPLRHQDLRDSLTAVLAGEKQPLVTRHRIRELRRRGRALLVEDNEVNRQVALGMLRRLGLRADVAEDGLGALRALEEGDYDLVLMDVQMPGMDGVETTRAIRAPGSRARNPRVPIVAMTAHAMQGDRERCLEAGMDGFLSKPLDFSTLAESLSPWLGGEDNAPSEVSPGGAEGAGEGVQTPSPPDYDREGLMRRLGGDEDLAAEIHRAFLGDLPRQLRMLEDLVDRGEAAEAGLRAHTIKGAAANVGAEALREAAWEMEQAGRRGDGEALSSWLPEVRVRFLRFRERVEAMGREGSGGGG</sequence>
<dbReference type="InterPro" id="IPR036097">
    <property type="entry name" value="HisK_dim/P_sf"/>
</dbReference>
<feature type="domain" description="PAC" evidence="24">
    <location>
        <begin position="664"/>
        <end position="716"/>
    </location>
</feature>
<dbReference type="FunFam" id="3.30.565.10:FF:000010">
    <property type="entry name" value="Sensor histidine kinase RcsC"/>
    <property type="match status" value="1"/>
</dbReference>
<evidence type="ECO:0000256" key="10">
    <source>
        <dbReference type="ARBA" id="ARBA00022840"/>
    </source>
</evidence>
<dbReference type="InterPro" id="IPR004358">
    <property type="entry name" value="Sig_transdc_His_kin-like_C"/>
</dbReference>
<dbReference type="SMART" id="SM00086">
    <property type="entry name" value="PAC"/>
    <property type="match status" value="2"/>
</dbReference>
<evidence type="ECO:0000256" key="5">
    <source>
        <dbReference type="ARBA" id="ARBA00022553"/>
    </source>
</evidence>
<keyword evidence="4" id="KW-1003">Cell membrane</keyword>
<dbReference type="Gene3D" id="1.10.287.130">
    <property type="match status" value="1"/>
</dbReference>
<dbReference type="PROSITE" id="PS50109">
    <property type="entry name" value="HIS_KIN"/>
    <property type="match status" value="1"/>
</dbReference>
<dbReference type="GO" id="GO:0000155">
    <property type="term" value="F:phosphorelay sensor kinase activity"/>
    <property type="evidence" value="ECO:0007669"/>
    <property type="project" value="InterPro"/>
</dbReference>
<dbReference type="InterPro" id="IPR035965">
    <property type="entry name" value="PAS-like_dom_sf"/>
</dbReference>
<dbReference type="PROSITE" id="PS50112">
    <property type="entry name" value="PAS"/>
    <property type="match status" value="2"/>
</dbReference>
<evidence type="ECO:0000259" key="22">
    <source>
        <dbReference type="PROSITE" id="PS50110"/>
    </source>
</evidence>
<dbReference type="CDD" id="cd00082">
    <property type="entry name" value="HisKA"/>
    <property type="match status" value="1"/>
</dbReference>
<evidence type="ECO:0000256" key="4">
    <source>
        <dbReference type="ARBA" id="ARBA00022475"/>
    </source>
</evidence>
<feature type="domain" description="Response regulatory" evidence="22">
    <location>
        <begin position="1108"/>
        <end position="1229"/>
    </location>
</feature>
<comment type="subcellular location">
    <subcellularLocation>
        <location evidence="2">Cell membrane</location>
        <topology evidence="2">Multi-pass membrane protein</topology>
    </subcellularLocation>
</comment>
<feature type="region of interest" description="Disordered" evidence="19">
    <location>
        <begin position="1367"/>
        <end position="1398"/>
    </location>
</feature>
<dbReference type="SMART" id="SM00387">
    <property type="entry name" value="HATPase_c"/>
    <property type="match status" value="1"/>
</dbReference>
<keyword evidence="6" id="KW-0808">Transferase</keyword>
<keyword evidence="13 20" id="KW-0472">Membrane</keyword>
<dbReference type="InterPro" id="IPR008207">
    <property type="entry name" value="Sig_transdc_His_kin_Hpt_dom"/>
</dbReference>
<evidence type="ECO:0000256" key="15">
    <source>
        <dbReference type="ARBA" id="ARBA00068150"/>
    </source>
</evidence>
<dbReference type="eggNOG" id="COG0642">
    <property type="taxonomic scope" value="Bacteria"/>
</dbReference>
<dbReference type="RefSeq" id="WP_006301806.1">
    <property type="nucleotide sequence ID" value="NZ_CM001022.1"/>
</dbReference>
<dbReference type="STRING" id="584708.Apau_2154"/>
<dbReference type="PROSITE" id="PS50110">
    <property type="entry name" value="RESPONSE_REGULATORY"/>
    <property type="match status" value="2"/>
</dbReference>
<dbReference type="SMART" id="SM00388">
    <property type="entry name" value="HisKA"/>
    <property type="match status" value="1"/>
</dbReference>
<evidence type="ECO:0000313" key="28">
    <source>
        <dbReference type="Proteomes" id="UP000005096"/>
    </source>
</evidence>
<organism evidence="27 28">
    <name type="scientific">Aminomonas paucivorans DSM 12260</name>
    <dbReference type="NCBI Taxonomy" id="584708"/>
    <lineage>
        <taxon>Bacteria</taxon>
        <taxon>Thermotogati</taxon>
        <taxon>Synergistota</taxon>
        <taxon>Synergistia</taxon>
        <taxon>Synergistales</taxon>
        <taxon>Synergistaceae</taxon>
        <taxon>Aminomonas</taxon>
    </lineage>
</organism>
<name>E3CYX0_9BACT</name>
<keyword evidence="11 20" id="KW-1133">Transmembrane helix</keyword>
<feature type="transmembrane region" description="Helical" evidence="20">
    <location>
        <begin position="12"/>
        <end position="34"/>
    </location>
</feature>
<dbReference type="InterPro" id="IPR003594">
    <property type="entry name" value="HATPase_dom"/>
</dbReference>
<dbReference type="Pfam" id="PF00072">
    <property type="entry name" value="Response_reg"/>
    <property type="match status" value="2"/>
</dbReference>
<keyword evidence="5 17" id="KW-0597">Phosphoprotein</keyword>
<dbReference type="CDD" id="cd17546">
    <property type="entry name" value="REC_hyHK_CKI1_RcsC-like"/>
    <property type="match status" value="1"/>
</dbReference>
<dbReference type="SMART" id="SM00448">
    <property type="entry name" value="REC"/>
    <property type="match status" value="2"/>
</dbReference>
<feature type="transmembrane region" description="Helical" evidence="20">
    <location>
        <begin position="245"/>
        <end position="264"/>
    </location>
</feature>
<feature type="domain" description="HPt" evidence="26">
    <location>
        <begin position="1411"/>
        <end position="1504"/>
    </location>
</feature>
<feature type="modified residue" description="4-aspartylphosphate" evidence="17">
    <location>
        <position position="1162"/>
    </location>
</feature>
<dbReference type="InterPro" id="IPR001789">
    <property type="entry name" value="Sig_transdc_resp-reg_receiver"/>
</dbReference>
<reference evidence="27 28" key="1">
    <citation type="journal article" date="2010" name="Stand. Genomic Sci.">
        <title>Non-contiguous finished genome sequence of Aminomonas paucivorans type strain (GLU-3).</title>
        <authorList>
            <person name="Pitluck S."/>
            <person name="Yasawong M."/>
            <person name="Held B."/>
            <person name="Lapidus A."/>
            <person name="Nolan M."/>
            <person name="Copeland A."/>
            <person name="Lucas S."/>
            <person name="Del Rio T.G."/>
            <person name="Tice H."/>
            <person name="Cheng J.F."/>
            <person name="Chertkov O."/>
            <person name="Goodwin L."/>
            <person name="Tapia R."/>
            <person name="Han C."/>
            <person name="Liolios K."/>
            <person name="Ivanova N."/>
            <person name="Mavromatis K."/>
            <person name="Ovchinnikova G."/>
            <person name="Pati A."/>
            <person name="Chen A."/>
            <person name="Palaniappan K."/>
            <person name="Land M."/>
            <person name="Hauser L."/>
            <person name="Chang Y.J."/>
            <person name="Jeffries C.D."/>
            <person name="Pukall R."/>
            <person name="Spring S."/>
            <person name="Rohde M."/>
            <person name="Sikorski J."/>
            <person name="Goker M."/>
            <person name="Woyke T."/>
            <person name="Bristow J."/>
            <person name="Eisen J.A."/>
            <person name="Markowitz V."/>
            <person name="Hugenholtz P."/>
            <person name="Kyrpides N.C."/>
            <person name="Klenk H.P."/>
        </authorList>
    </citation>
    <scope>NUCLEOTIDE SEQUENCE [LARGE SCALE GENOMIC DNA]</scope>
    <source>
        <strain evidence="27 28">DSM 12260</strain>
    </source>
</reference>
<evidence type="ECO:0000256" key="1">
    <source>
        <dbReference type="ARBA" id="ARBA00000085"/>
    </source>
</evidence>
<evidence type="ECO:0000256" key="12">
    <source>
        <dbReference type="ARBA" id="ARBA00023012"/>
    </source>
</evidence>
<feature type="modified residue" description="4-aspartylphosphate" evidence="17">
    <location>
        <position position="1299"/>
    </location>
</feature>
<accession>E3CYX0</accession>
<dbReference type="SUPFAM" id="SSF55874">
    <property type="entry name" value="ATPase domain of HSP90 chaperone/DNA topoisomerase II/histidine kinase"/>
    <property type="match status" value="1"/>
</dbReference>
<evidence type="ECO:0000313" key="27">
    <source>
        <dbReference type="EMBL" id="EFQ24565.1"/>
    </source>
</evidence>
<dbReference type="SUPFAM" id="SSF55785">
    <property type="entry name" value="PYP-like sensor domain (PAS domain)"/>
    <property type="match status" value="2"/>
</dbReference>
<dbReference type="EMBL" id="CM001022">
    <property type="protein sequence ID" value="EFQ24565.1"/>
    <property type="molecule type" value="Genomic_DNA"/>
</dbReference>
<evidence type="ECO:0000256" key="3">
    <source>
        <dbReference type="ARBA" id="ARBA00012438"/>
    </source>
</evidence>
<dbReference type="NCBIfam" id="TIGR00229">
    <property type="entry name" value="sensory_box"/>
    <property type="match status" value="2"/>
</dbReference>
<dbReference type="InterPro" id="IPR000700">
    <property type="entry name" value="PAS-assoc_C"/>
</dbReference>
<dbReference type="eggNOG" id="COG3614">
    <property type="taxonomic scope" value="Bacteria"/>
</dbReference>
<dbReference type="Gene3D" id="3.30.450.350">
    <property type="entry name" value="CHASE domain"/>
    <property type="match status" value="1"/>
</dbReference>
<dbReference type="CDD" id="cd00088">
    <property type="entry name" value="HPT"/>
    <property type="match status" value="1"/>
</dbReference>
<gene>
    <name evidence="27" type="ORF">Apau_2154</name>
</gene>
<protein>
    <recommendedName>
        <fullName evidence="15">Sensory/regulatory protein RpfC</fullName>
        <ecNumber evidence="3">2.7.13.3</ecNumber>
    </recommendedName>
</protein>
<comment type="subunit">
    <text evidence="14">At low DSF concentrations, interacts with RpfF.</text>
</comment>
<dbReference type="Gene3D" id="3.30.565.10">
    <property type="entry name" value="Histidine kinase-like ATPase, C-terminal domain"/>
    <property type="match status" value="1"/>
</dbReference>
<dbReference type="InterPro" id="IPR036641">
    <property type="entry name" value="HPT_dom_sf"/>
</dbReference>
<feature type="coiled-coil region" evidence="18">
    <location>
        <begin position="827"/>
        <end position="854"/>
    </location>
</feature>
<dbReference type="PROSITE" id="PS50113">
    <property type="entry name" value="PAC"/>
    <property type="match status" value="1"/>
</dbReference>
<keyword evidence="10" id="KW-0067">ATP-binding</keyword>
<dbReference type="SUPFAM" id="SSF47384">
    <property type="entry name" value="Homodimeric domain of signal transducing histidine kinase"/>
    <property type="match status" value="1"/>
</dbReference>
<evidence type="ECO:0000256" key="14">
    <source>
        <dbReference type="ARBA" id="ARBA00064003"/>
    </source>
</evidence>
<evidence type="ECO:0000256" key="7">
    <source>
        <dbReference type="ARBA" id="ARBA00022692"/>
    </source>
</evidence>
<dbReference type="CDD" id="cd16922">
    <property type="entry name" value="HATPase_EvgS-ArcB-TorS-like"/>
    <property type="match status" value="1"/>
</dbReference>
<evidence type="ECO:0000256" key="9">
    <source>
        <dbReference type="ARBA" id="ARBA00022777"/>
    </source>
</evidence>
<dbReference type="SMART" id="SM01079">
    <property type="entry name" value="CHASE"/>
    <property type="match status" value="1"/>
</dbReference>
<evidence type="ECO:0000256" key="19">
    <source>
        <dbReference type="SAM" id="MobiDB-lite"/>
    </source>
</evidence>
<feature type="transmembrane region" description="Helical" evidence="20">
    <location>
        <begin position="542"/>
        <end position="563"/>
    </location>
</feature>
<dbReference type="GO" id="GO:0005524">
    <property type="term" value="F:ATP binding"/>
    <property type="evidence" value="ECO:0007669"/>
    <property type="project" value="UniProtKB-KW"/>
</dbReference>
<dbReference type="PANTHER" id="PTHR45339">
    <property type="entry name" value="HYBRID SIGNAL TRANSDUCTION HISTIDINE KINASE J"/>
    <property type="match status" value="1"/>
</dbReference>
<evidence type="ECO:0000256" key="16">
    <source>
        <dbReference type="PROSITE-ProRule" id="PRU00110"/>
    </source>
</evidence>
<evidence type="ECO:0000259" key="25">
    <source>
        <dbReference type="PROSITE" id="PS50839"/>
    </source>
</evidence>
<evidence type="ECO:0000259" key="24">
    <source>
        <dbReference type="PROSITE" id="PS50113"/>
    </source>
</evidence>
<feature type="domain" description="PAS" evidence="23">
    <location>
        <begin position="734"/>
        <end position="787"/>
    </location>
</feature>
<dbReference type="InterPro" id="IPR036890">
    <property type="entry name" value="HATPase_C_sf"/>
</dbReference>
<dbReference type="Pfam" id="PF08447">
    <property type="entry name" value="PAS_3"/>
    <property type="match status" value="2"/>
</dbReference>
<proteinExistence type="predicted"/>
<dbReference type="PROSITE" id="PS50894">
    <property type="entry name" value="HPT"/>
    <property type="match status" value="1"/>
</dbReference>
<evidence type="ECO:0000256" key="17">
    <source>
        <dbReference type="PROSITE-ProRule" id="PRU00169"/>
    </source>
</evidence>
<dbReference type="eggNOG" id="COG5002">
    <property type="taxonomic scope" value="Bacteria"/>
</dbReference>
<evidence type="ECO:0000256" key="20">
    <source>
        <dbReference type="SAM" id="Phobius"/>
    </source>
</evidence>
<dbReference type="Proteomes" id="UP000005096">
    <property type="component" value="Chromosome"/>
</dbReference>
<dbReference type="SUPFAM" id="SSF52172">
    <property type="entry name" value="CheY-like"/>
    <property type="match status" value="2"/>
</dbReference>
<dbReference type="SMART" id="SM00073">
    <property type="entry name" value="HPT"/>
    <property type="match status" value="1"/>
</dbReference>
<dbReference type="OrthoDB" id="187at2"/>
<dbReference type="FunFam" id="1.10.287.130:FF:000002">
    <property type="entry name" value="Two-component osmosensing histidine kinase"/>
    <property type="match status" value="1"/>
</dbReference>
<feature type="domain" description="CHASE" evidence="25">
    <location>
        <begin position="307"/>
        <end position="470"/>
    </location>
</feature>
<keyword evidence="8" id="KW-0547">Nucleotide-binding</keyword>
<evidence type="ECO:0000259" key="23">
    <source>
        <dbReference type="PROSITE" id="PS50112"/>
    </source>
</evidence>
<keyword evidence="9 27" id="KW-0418">Kinase</keyword>
<keyword evidence="18" id="KW-0175">Coiled coil</keyword>
<dbReference type="Gene3D" id="3.40.50.2300">
    <property type="match status" value="2"/>
</dbReference>
<keyword evidence="12" id="KW-0902">Two-component regulatory system</keyword>
<dbReference type="Gene3D" id="1.20.120.160">
    <property type="entry name" value="HPT domain"/>
    <property type="match status" value="1"/>
</dbReference>
<keyword evidence="28" id="KW-1185">Reference proteome</keyword>
<dbReference type="Pfam" id="PF03924">
    <property type="entry name" value="CHASE"/>
    <property type="match status" value="1"/>
</dbReference>
<dbReference type="PROSITE" id="PS50839">
    <property type="entry name" value="CHASE"/>
    <property type="match status" value="1"/>
</dbReference>
<evidence type="ECO:0000256" key="11">
    <source>
        <dbReference type="ARBA" id="ARBA00022989"/>
    </source>
</evidence>
<dbReference type="PaxDb" id="584708-Apau_2154"/>
<feature type="domain" description="Response regulatory" evidence="22">
    <location>
        <begin position="1250"/>
        <end position="1369"/>
    </location>
</feature>
<dbReference type="CDD" id="cd00130">
    <property type="entry name" value="PAS"/>
    <property type="match status" value="2"/>
</dbReference>
<dbReference type="SMART" id="SM00091">
    <property type="entry name" value="PAS"/>
    <property type="match status" value="2"/>
</dbReference>
<dbReference type="InterPro" id="IPR006189">
    <property type="entry name" value="CHASE_dom"/>
</dbReference>
<dbReference type="InterPro" id="IPR042240">
    <property type="entry name" value="CHASE_sf"/>
</dbReference>
<evidence type="ECO:0000256" key="13">
    <source>
        <dbReference type="ARBA" id="ARBA00023136"/>
    </source>
</evidence>
<dbReference type="InterPro" id="IPR011006">
    <property type="entry name" value="CheY-like_superfamily"/>
</dbReference>
<feature type="modified residue" description="Phosphohistidine" evidence="16">
    <location>
        <position position="1450"/>
    </location>
</feature>
<keyword evidence="7 20" id="KW-0812">Transmembrane</keyword>
<dbReference type="Pfam" id="PF00512">
    <property type="entry name" value="HisKA"/>
    <property type="match status" value="1"/>
</dbReference>
<dbReference type="PRINTS" id="PR00344">
    <property type="entry name" value="BCTRLSENSOR"/>
</dbReference>
<dbReference type="EC" id="2.7.13.3" evidence="3"/>
<evidence type="ECO:0000256" key="18">
    <source>
        <dbReference type="SAM" id="Coils"/>
    </source>
</evidence>